<feature type="signal peptide" evidence="2">
    <location>
        <begin position="1"/>
        <end position="25"/>
    </location>
</feature>
<dbReference type="InterPro" id="IPR055353">
    <property type="entry name" value="DUF7619"/>
</dbReference>
<dbReference type="InterPro" id="IPR008969">
    <property type="entry name" value="CarboxyPept-like_regulatory"/>
</dbReference>
<dbReference type="Proteomes" id="UP000615760">
    <property type="component" value="Unassembled WGS sequence"/>
</dbReference>
<dbReference type="SUPFAM" id="SSF49464">
    <property type="entry name" value="Carboxypeptidase regulatory domain-like"/>
    <property type="match status" value="1"/>
</dbReference>
<proteinExistence type="predicted"/>
<organism evidence="5 6">
    <name type="scientific">Flavobacterium suaedae</name>
    <dbReference type="NCBI Taxonomy" id="1767027"/>
    <lineage>
        <taxon>Bacteria</taxon>
        <taxon>Pseudomonadati</taxon>
        <taxon>Bacteroidota</taxon>
        <taxon>Flavobacteriia</taxon>
        <taxon>Flavobacteriales</taxon>
        <taxon>Flavobacteriaceae</taxon>
        <taxon>Flavobacterium</taxon>
    </lineage>
</organism>
<dbReference type="EMBL" id="BMJE01000001">
    <property type="protein sequence ID" value="GGB64868.1"/>
    <property type="molecule type" value="Genomic_DNA"/>
</dbReference>
<name>A0ABQ1JBS1_9FLAO</name>
<dbReference type="NCBIfam" id="TIGR04183">
    <property type="entry name" value="Por_Secre_tail"/>
    <property type="match status" value="1"/>
</dbReference>
<evidence type="ECO:0000313" key="5">
    <source>
        <dbReference type="EMBL" id="GGB64868.1"/>
    </source>
</evidence>
<evidence type="ECO:0000259" key="4">
    <source>
        <dbReference type="Pfam" id="PF24595"/>
    </source>
</evidence>
<feature type="domain" description="Secretion system C-terminal sorting" evidence="3">
    <location>
        <begin position="663"/>
        <end position="734"/>
    </location>
</feature>
<dbReference type="RefSeq" id="WP_188619262.1">
    <property type="nucleotide sequence ID" value="NZ_BMJE01000001.1"/>
</dbReference>
<feature type="domain" description="DUF7619" evidence="4">
    <location>
        <begin position="513"/>
        <end position="646"/>
    </location>
</feature>
<dbReference type="Pfam" id="PF18962">
    <property type="entry name" value="Por_Secre_tail"/>
    <property type="match status" value="1"/>
</dbReference>
<comment type="caution">
    <text evidence="5">The sequence shown here is derived from an EMBL/GenBank/DDBJ whole genome shotgun (WGS) entry which is preliminary data.</text>
</comment>
<accession>A0ABQ1JBS1</accession>
<keyword evidence="6" id="KW-1185">Reference proteome</keyword>
<evidence type="ECO:0008006" key="7">
    <source>
        <dbReference type="Google" id="ProtNLM"/>
    </source>
</evidence>
<protein>
    <recommendedName>
        <fullName evidence="7">T9SS type A sorting domain-containing protein</fullName>
    </recommendedName>
</protein>
<keyword evidence="1 2" id="KW-0732">Signal</keyword>
<evidence type="ECO:0000256" key="1">
    <source>
        <dbReference type="ARBA" id="ARBA00022729"/>
    </source>
</evidence>
<sequence length="735" mass="80740">MKKKLLTLLTIVLFSVTAGYSQATAYDVPDIFICNDDVDVDLTQQNPIVLGNQNPEDFYVVYFHSQTNAEENVNPIDEPTSYFNELEVEEIFIRVTNIADGSYDIASFTVGYIFTNVSYFADFNVCGGEFTLPPLSDGNYYTQPGGQGTMLSAGDVLSTSQTVYIYNQNEEVPSCTAESDFDVIMTNLVEIDPVPPLEACDEDLDGYAVFDLNLVINQVYDFLSNQPMDFYVSIHESEADAAEGVSPLPPGQFQAYTNTAPYQQTLYLRIYAAGGECYQIMPFTIVASDCENTFLTGTVMYDVDDNGCDNNDIPATGLTVVCTNNGYSYYSVVDNNGNYAFNYIPAGQTTVAVAPDPYVDFISSPSEYNITTPSTEDGLDFCLLAEDVNDVLVWLMPTSAALPGFETTYTLIYANYGTLPSSGVISLNFDDTMLTFDSAMPAMQQNGNVLSVAYNDLQPFATEYAYITFTVMQPPTVNMGDILDFEAIIDAQVDDNMANNTYEISQIVTNSYDPNDITVREGASITPEQAEDYLHYTIRFQNEGTANAQIVRIETQLDANLDWDTFMPMNSSHSYEIVRDENGGLEFIFDGIDLPYTDADEAGSQGYIIYRIKPKSTVELGDSMSATAGIYFDFNEAVMTNTATTTIEAAASADKFENNLFTVYPNPASGNVNIAVNNFTGEAQINVTDVLGKTVLNSTISDANTNIDVSSLKTGVYFITLQAQDKSATKKVVIK</sequence>
<dbReference type="InterPro" id="IPR026444">
    <property type="entry name" value="Secre_tail"/>
</dbReference>
<feature type="chain" id="PRO_5045204211" description="T9SS type A sorting domain-containing protein" evidence="2">
    <location>
        <begin position="26"/>
        <end position="735"/>
    </location>
</feature>
<evidence type="ECO:0000256" key="2">
    <source>
        <dbReference type="SAM" id="SignalP"/>
    </source>
</evidence>
<reference evidence="6" key="1">
    <citation type="journal article" date="2019" name="Int. J. Syst. Evol. Microbiol.">
        <title>The Global Catalogue of Microorganisms (GCM) 10K type strain sequencing project: providing services to taxonomists for standard genome sequencing and annotation.</title>
        <authorList>
            <consortium name="The Broad Institute Genomics Platform"/>
            <consortium name="The Broad Institute Genome Sequencing Center for Infectious Disease"/>
            <person name="Wu L."/>
            <person name="Ma J."/>
        </authorList>
    </citation>
    <scope>NUCLEOTIDE SEQUENCE [LARGE SCALE GENOMIC DNA]</scope>
    <source>
        <strain evidence="6">CGMCC 1.15461</strain>
    </source>
</reference>
<evidence type="ECO:0000259" key="3">
    <source>
        <dbReference type="Pfam" id="PF18962"/>
    </source>
</evidence>
<dbReference type="Pfam" id="PF24595">
    <property type="entry name" value="DUF7619"/>
    <property type="match status" value="1"/>
</dbReference>
<gene>
    <name evidence="5" type="ORF">GCM10007424_00980</name>
</gene>
<evidence type="ECO:0000313" key="6">
    <source>
        <dbReference type="Proteomes" id="UP000615760"/>
    </source>
</evidence>